<dbReference type="Proteomes" id="UP000524246">
    <property type="component" value="Unassembled WGS sequence"/>
</dbReference>
<dbReference type="SUPFAM" id="SSF51556">
    <property type="entry name" value="Metallo-dependent hydrolases"/>
    <property type="match status" value="1"/>
</dbReference>
<name>A0A7X9IKA7_9DELT</name>
<evidence type="ECO:0000256" key="2">
    <source>
        <dbReference type="ARBA" id="ARBA00022801"/>
    </source>
</evidence>
<dbReference type="EMBL" id="JAAZON010000456">
    <property type="protein sequence ID" value="NMC63505.1"/>
    <property type="molecule type" value="Genomic_DNA"/>
</dbReference>
<evidence type="ECO:0000256" key="3">
    <source>
        <dbReference type="PIRSR" id="PIRSR005902-1"/>
    </source>
</evidence>
<dbReference type="GO" id="GO:0004536">
    <property type="term" value="F:DNA nuclease activity"/>
    <property type="evidence" value="ECO:0007669"/>
    <property type="project" value="InterPro"/>
</dbReference>
<dbReference type="NCBIfam" id="TIGR00010">
    <property type="entry name" value="YchF/TatD family DNA exonuclease"/>
    <property type="match status" value="1"/>
</dbReference>
<feature type="binding site" evidence="3">
    <location>
        <position position="20"/>
    </location>
    <ligand>
        <name>a divalent metal cation</name>
        <dbReference type="ChEBI" id="CHEBI:60240"/>
        <label>1</label>
    </ligand>
</feature>
<dbReference type="PANTHER" id="PTHR46124">
    <property type="entry name" value="D-AMINOACYL-TRNA DEACYLASE"/>
    <property type="match status" value="1"/>
</dbReference>
<dbReference type="GO" id="GO:0005829">
    <property type="term" value="C:cytosol"/>
    <property type="evidence" value="ECO:0007669"/>
    <property type="project" value="TreeGrafter"/>
</dbReference>
<dbReference type="AlphaFoldDB" id="A0A7X9IKA7"/>
<reference evidence="4 5" key="1">
    <citation type="journal article" date="2020" name="Biotechnol. Biofuels">
        <title>New insights from the biogas microbiome by comprehensive genome-resolved metagenomics of nearly 1600 species originating from multiple anaerobic digesters.</title>
        <authorList>
            <person name="Campanaro S."/>
            <person name="Treu L."/>
            <person name="Rodriguez-R L.M."/>
            <person name="Kovalovszki A."/>
            <person name="Ziels R.M."/>
            <person name="Maus I."/>
            <person name="Zhu X."/>
            <person name="Kougias P.G."/>
            <person name="Basile A."/>
            <person name="Luo G."/>
            <person name="Schluter A."/>
            <person name="Konstantinidis K.T."/>
            <person name="Angelidaki I."/>
        </authorList>
    </citation>
    <scope>NUCLEOTIDE SEQUENCE [LARGE SCALE GENOMIC DNA]</scope>
    <source>
        <strain evidence="4">AS27yjCOA_65</strain>
    </source>
</reference>
<feature type="binding site" evidence="3">
    <location>
        <position position="215"/>
    </location>
    <ligand>
        <name>a divalent metal cation</name>
        <dbReference type="ChEBI" id="CHEBI:60240"/>
        <label>1</label>
    </ligand>
</feature>
<feature type="binding site" evidence="3">
    <location>
        <position position="140"/>
    </location>
    <ligand>
        <name>a divalent metal cation</name>
        <dbReference type="ChEBI" id="CHEBI:60240"/>
        <label>2</label>
    </ligand>
</feature>
<dbReference type="PIRSF" id="PIRSF005902">
    <property type="entry name" value="DNase_TatD"/>
    <property type="match status" value="1"/>
</dbReference>
<sequence>MPAIIFLFNEQMEFFDSHTHIDHVDFDNDREEVISRAKSAGVTRMLTVGPSDGIDSSRRAVAIANSHDGIWASVGIHPHDVEKDFTYDTLRALASNEKVVAIGESGLDYFRDWSPFDKQEEHFRLHIELALEIKKPLIIHSREAASQCLKILKSMHADLIGGVFHCYSGDADFAKELANMNFLVSFAGSLTFKNAQVLRETASKIPIEQILIETDAPFLSPLPYRGRRCESAYVVETAKCLAQIKGLPLEEIAELTTRNTMRLLGIF</sequence>
<proteinExistence type="predicted"/>
<dbReference type="InterPro" id="IPR015991">
    <property type="entry name" value="TatD/YcfH-like"/>
</dbReference>
<dbReference type="InterPro" id="IPR001130">
    <property type="entry name" value="TatD-like"/>
</dbReference>
<evidence type="ECO:0000313" key="4">
    <source>
        <dbReference type="EMBL" id="NMC63505.1"/>
    </source>
</evidence>
<dbReference type="Pfam" id="PF01026">
    <property type="entry name" value="TatD_DNase"/>
    <property type="match status" value="1"/>
</dbReference>
<feature type="binding site" evidence="3">
    <location>
        <position position="165"/>
    </location>
    <ligand>
        <name>a divalent metal cation</name>
        <dbReference type="ChEBI" id="CHEBI:60240"/>
        <label>2</label>
    </ligand>
</feature>
<feature type="binding site" evidence="3">
    <location>
        <position position="104"/>
    </location>
    <ligand>
        <name>a divalent metal cation</name>
        <dbReference type="ChEBI" id="CHEBI:60240"/>
        <label>1</label>
    </ligand>
</feature>
<evidence type="ECO:0000313" key="5">
    <source>
        <dbReference type="Proteomes" id="UP000524246"/>
    </source>
</evidence>
<dbReference type="GO" id="GO:0016788">
    <property type="term" value="F:hydrolase activity, acting on ester bonds"/>
    <property type="evidence" value="ECO:0007669"/>
    <property type="project" value="InterPro"/>
</dbReference>
<dbReference type="CDD" id="cd01310">
    <property type="entry name" value="TatD_DNAse"/>
    <property type="match status" value="1"/>
</dbReference>
<feature type="binding site" evidence="3">
    <location>
        <position position="18"/>
    </location>
    <ligand>
        <name>a divalent metal cation</name>
        <dbReference type="ChEBI" id="CHEBI:60240"/>
        <label>1</label>
    </ligand>
</feature>
<dbReference type="PANTHER" id="PTHR46124:SF2">
    <property type="entry name" value="D-AMINOACYL-TRNA DEACYLASE"/>
    <property type="match status" value="1"/>
</dbReference>
<keyword evidence="1 3" id="KW-0479">Metal-binding</keyword>
<dbReference type="PROSITE" id="PS01137">
    <property type="entry name" value="TATD_1"/>
    <property type="match status" value="1"/>
</dbReference>
<comment type="caution">
    <text evidence="4">The sequence shown here is derived from an EMBL/GenBank/DDBJ whole genome shotgun (WGS) entry which is preliminary data.</text>
</comment>
<dbReference type="FunFam" id="3.20.20.140:FF:000005">
    <property type="entry name" value="TatD family hydrolase"/>
    <property type="match status" value="1"/>
</dbReference>
<dbReference type="GO" id="GO:0046872">
    <property type="term" value="F:metal ion binding"/>
    <property type="evidence" value="ECO:0007669"/>
    <property type="project" value="UniProtKB-KW"/>
</dbReference>
<dbReference type="InterPro" id="IPR018228">
    <property type="entry name" value="DNase_TatD-rel_CS"/>
</dbReference>
<protein>
    <submittedName>
        <fullName evidence="4">TatD family hydrolase</fullName>
    </submittedName>
</protein>
<dbReference type="Gene3D" id="3.20.20.140">
    <property type="entry name" value="Metal-dependent hydrolases"/>
    <property type="match status" value="1"/>
</dbReference>
<accession>A0A7X9IKA7</accession>
<evidence type="ECO:0000256" key="1">
    <source>
        <dbReference type="ARBA" id="ARBA00022723"/>
    </source>
</evidence>
<gene>
    <name evidence="4" type="ORF">GYA55_10110</name>
</gene>
<dbReference type="InterPro" id="IPR032466">
    <property type="entry name" value="Metal_Hydrolase"/>
</dbReference>
<keyword evidence="2 4" id="KW-0378">Hydrolase</keyword>
<organism evidence="4 5">
    <name type="scientific">SAR324 cluster bacterium</name>
    <dbReference type="NCBI Taxonomy" id="2024889"/>
    <lineage>
        <taxon>Bacteria</taxon>
        <taxon>Deltaproteobacteria</taxon>
        <taxon>SAR324 cluster</taxon>
    </lineage>
</organism>
<dbReference type="PROSITE" id="PS01091">
    <property type="entry name" value="TATD_3"/>
    <property type="match status" value="1"/>
</dbReference>